<evidence type="ECO:0000313" key="1">
    <source>
        <dbReference type="EMBL" id="MBR8643927.1"/>
    </source>
</evidence>
<organism evidence="1 2">
    <name type="scientific">Peribacillus frigoritolerans</name>
    <dbReference type="NCBI Taxonomy" id="450367"/>
    <lineage>
        <taxon>Bacteria</taxon>
        <taxon>Bacillati</taxon>
        <taxon>Bacillota</taxon>
        <taxon>Bacilli</taxon>
        <taxon>Bacillales</taxon>
        <taxon>Bacillaceae</taxon>
        <taxon>Peribacillus</taxon>
    </lineage>
</organism>
<reference evidence="1" key="1">
    <citation type="submission" date="2021-04" db="EMBL/GenBank/DDBJ databases">
        <title>Whole genome sequencing of Enterococci isolates from hospitalized patients.</title>
        <authorList>
            <person name="Ogoti B.M."/>
            <person name="Onyambu F.G."/>
        </authorList>
    </citation>
    <scope>NUCLEOTIDE SEQUENCE</scope>
    <source>
        <strain evidence="1">242</strain>
    </source>
</reference>
<dbReference type="Proteomes" id="UP000680045">
    <property type="component" value="Unassembled WGS sequence"/>
</dbReference>
<dbReference type="AlphaFoldDB" id="A0A941FP89"/>
<accession>A0A941FP89</accession>
<protein>
    <submittedName>
        <fullName evidence="1">Uncharacterized protein</fullName>
    </submittedName>
</protein>
<gene>
    <name evidence="1" type="ORF">KEH51_01740</name>
</gene>
<evidence type="ECO:0000313" key="2">
    <source>
        <dbReference type="Proteomes" id="UP000680045"/>
    </source>
</evidence>
<name>A0A941FP89_9BACI</name>
<proteinExistence type="predicted"/>
<sequence length="107" mass="11622">MIDIDETSSIEEGFWLKGSYAVLKGLGLKNAAVTIKPDKDGAIIDFGGMAVKEVIIDNANVKEIRGAENVQKWSVTEGVDTSNIKFVDSKGKQLLPLSTLKKIMRPS</sequence>
<dbReference type="EMBL" id="JAGTPW010000002">
    <property type="protein sequence ID" value="MBR8643927.1"/>
    <property type="molecule type" value="Genomic_DNA"/>
</dbReference>
<comment type="caution">
    <text evidence="1">The sequence shown here is derived from an EMBL/GenBank/DDBJ whole genome shotgun (WGS) entry which is preliminary data.</text>
</comment>